<accession>A0A4Q9VT49</accession>
<evidence type="ECO:0000313" key="2">
    <source>
        <dbReference type="EMBL" id="TBW39217.1"/>
    </source>
</evidence>
<dbReference type="AlphaFoldDB" id="A0A4Q9VT49"/>
<dbReference type="InterPro" id="IPR012347">
    <property type="entry name" value="Ferritin-like"/>
</dbReference>
<evidence type="ECO:0000313" key="3">
    <source>
        <dbReference type="Proteomes" id="UP000292781"/>
    </source>
</evidence>
<comment type="caution">
    <text evidence="2">The sequence shown here is derived from an EMBL/GenBank/DDBJ whole genome shotgun (WGS) entry which is preliminary data.</text>
</comment>
<name>A0A4Q9VT49_9HYPH</name>
<feature type="domain" description="DUF305" evidence="1">
    <location>
        <begin position="19"/>
        <end position="94"/>
    </location>
</feature>
<keyword evidence="3" id="KW-1185">Reference proteome</keyword>
<organism evidence="2 3">
    <name type="scientific">Siculibacillus lacustris</name>
    <dbReference type="NCBI Taxonomy" id="1549641"/>
    <lineage>
        <taxon>Bacteria</taxon>
        <taxon>Pseudomonadati</taxon>
        <taxon>Pseudomonadota</taxon>
        <taxon>Alphaproteobacteria</taxon>
        <taxon>Hyphomicrobiales</taxon>
        <taxon>Ancalomicrobiaceae</taxon>
        <taxon>Siculibacillus</taxon>
    </lineage>
</organism>
<reference evidence="2 3" key="1">
    <citation type="submission" date="2019-02" db="EMBL/GenBank/DDBJ databases">
        <title>Siculibacillus lacustris gen. nov., sp. nov., a new rosette-forming bacterium isolated from a freshwater crater lake (Lake St. Ana, Romania).</title>
        <authorList>
            <person name="Felfoldi T."/>
            <person name="Marton Z."/>
            <person name="Szabo A."/>
            <person name="Mentes A."/>
            <person name="Boka K."/>
            <person name="Marialigeti K."/>
            <person name="Mathe I."/>
            <person name="Koncz M."/>
            <person name="Schumann P."/>
            <person name="Toth E."/>
        </authorList>
    </citation>
    <scope>NUCLEOTIDE SEQUENCE [LARGE SCALE GENOMIC DNA]</scope>
    <source>
        <strain evidence="2 3">SA-279</strain>
    </source>
</reference>
<dbReference type="Proteomes" id="UP000292781">
    <property type="component" value="Unassembled WGS sequence"/>
</dbReference>
<sequence>MTRKDVLTAAIIASLLAMEGMHFAQMWGTPAPVAVRDPAGRELDRQFVQALISRYKDTLALADKERVQGHNPELRRLAEALVEARRRELASIERFVPDDQ</sequence>
<proteinExistence type="predicted"/>
<dbReference type="EMBL" id="SJFN01000008">
    <property type="protein sequence ID" value="TBW39217.1"/>
    <property type="molecule type" value="Genomic_DNA"/>
</dbReference>
<gene>
    <name evidence="2" type="ORF">EYW49_06910</name>
</gene>
<dbReference type="Gene3D" id="1.20.1260.10">
    <property type="match status" value="1"/>
</dbReference>
<evidence type="ECO:0000259" key="1">
    <source>
        <dbReference type="Pfam" id="PF03713"/>
    </source>
</evidence>
<dbReference type="Pfam" id="PF03713">
    <property type="entry name" value="DUF305"/>
    <property type="match status" value="1"/>
</dbReference>
<dbReference type="InterPro" id="IPR005183">
    <property type="entry name" value="DUF305_CopM-like"/>
</dbReference>
<protein>
    <submittedName>
        <fullName evidence="2">DUF305 domain-containing protein</fullName>
    </submittedName>
</protein>